<dbReference type="Proteomes" id="UP000001396">
    <property type="component" value="Unassembled WGS sequence"/>
</dbReference>
<dbReference type="Pfam" id="PF00069">
    <property type="entry name" value="Pkinase"/>
    <property type="match status" value="1"/>
</dbReference>
<dbReference type="SUPFAM" id="SSF56112">
    <property type="entry name" value="Protein kinase-like (PK-like)"/>
    <property type="match status" value="1"/>
</dbReference>
<evidence type="ECO:0000313" key="3">
    <source>
        <dbReference type="EMBL" id="EFA77498.1"/>
    </source>
</evidence>
<proteinExistence type="inferred from homology"/>
<dbReference type="InterPro" id="IPR000719">
    <property type="entry name" value="Prot_kinase_dom"/>
</dbReference>
<dbReference type="STRING" id="670386.D3BLP7"/>
<dbReference type="InterPro" id="IPR008615">
    <property type="entry name" value="FNIP"/>
</dbReference>
<feature type="domain" description="Protein kinase" evidence="2">
    <location>
        <begin position="129"/>
        <end position="407"/>
    </location>
</feature>
<dbReference type="PROSITE" id="PS00108">
    <property type="entry name" value="PROTEIN_KINASE_ST"/>
    <property type="match status" value="1"/>
</dbReference>
<name>D3BLP7_HETP5</name>
<dbReference type="GO" id="GO:0005524">
    <property type="term" value="F:ATP binding"/>
    <property type="evidence" value="ECO:0007669"/>
    <property type="project" value="InterPro"/>
</dbReference>
<dbReference type="GO" id="GO:0004672">
    <property type="term" value="F:protein kinase activity"/>
    <property type="evidence" value="ECO:0007669"/>
    <property type="project" value="InterPro"/>
</dbReference>
<dbReference type="InterPro" id="IPR008271">
    <property type="entry name" value="Ser/Thr_kinase_AS"/>
</dbReference>
<dbReference type="Gene3D" id="3.30.200.20">
    <property type="entry name" value="Phosphorylase Kinase, domain 1"/>
    <property type="match status" value="1"/>
</dbReference>
<dbReference type="InterPro" id="IPR011009">
    <property type="entry name" value="Kinase-like_dom_sf"/>
</dbReference>
<dbReference type="PANTHER" id="PTHR32134:SF169">
    <property type="entry name" value="FNIP REPEAT-CONTAINING PROTEIN-RELATED"/>
    <property type="match status" value="1"/>
</dbReference>
<evidence type="ECO:0000256" key="1">
    <source>
        <dbReference type="ARBA" id="ARBA00025754"/>
    </source>
</evidence>
<dbReference type="InterPro" id="IPR051251">
    <property type="entry name" value="STK_FNIP-Repeat"/>
</dbReference>
<comment type="caution">
    <text evidence="3">The sequence shown here is derived from an EMBL/GenBank/DDBJ whole genome shotgun (WGS) entry which is preliminary data.</text>
</comment>
<dbReference type="Gene3D" id="1.10.510.10">
    <property type="entry name" value="Transferase(Phosphotransferase) domain 1"/>
    <property type="match status" value="1"/>
</dbReference>
<dbReference type="RefSeq" id="XP_020429626.1">
    <property type="nucleotide sequence ID" value="XM_020582845.1"/>
</dbReference>
<accession>D3BLP7</accession>
<dbReference type="InParanoid" id="D3BLP7"/>
<protein>
    <recommendedName>
        <fullName evidence="2">Protein kinase domain-containing protein</fullName>
    </recommendedName>
</protein>
<dbReference type="GeneID" id="31367567"/>
<gene>
    <name evidence="3" type="primary">fnkC</name>
    <name evidence="3" type="ORF">PPL_12100</name>
</gene>
<comment type="similarity">
    <text evidence="1">Belongs to the protein kinase superfamily. STE Ser/Thr protein kinase family.</text>
</comment>
<dbReference type="Pfam" id="PF05725">
    <property type="entry name" value="FNIP"/>
    <property type="match status" value="4"/>
</dbReference>
<dbReference type="AlphaFoldDB" id="D3BLP7"/>
<keyword evidence="4" id="KW-1185">Reference proteome</keyword>
<evidence type="ECO:0000259" key="2">
    <source>
        <dbReference type="PROSITE" id="PS50011"/>
    </source>
</evidence>
<dbReference type="PROSITE" id="PS50011">
    <property type="entry name" value="PROTEIN_KINASE_DOM"/>
    <property type="match status" value="1"/>
</dbReference>
<dbReference type="SMART" id="SM00220">
    <property type="entry name" value="S_TKc"/>
    <property type="match status" value="1"/>
</dbReference>
<dbReference type="PANTHER" id="PTHR32134">
    <property type="entry name" value="FNIP REPEAT-CONTAINING PROTEIN"/>
    <property type="match status" value="1"/>
</dbReference>
<evidence type="ECO:0000313" key="4">
    <source>
        <dbReference type="Proteomes" id="UP000001396"/>
    </source>
</evidence>
<organism evidence="3 4">
    <name type="scientific">Heterostelium pallidum (strain ATCC 26659 / Pp 5 / PN500)</name>
    <name type="common">Cellular slime mold</name>
    <name type="synonym">Polysphondylium pallidum</name>
    <dbReference type="NCBI Taxonomy" id="670386"/>
    <lineage>
        <taxon>Eukaryota</taxon>
        <taxon>Amoebozoa</taxon>
        <taxon>Evosea</taxon>
        <taxon>Eumycetozoa</taxon>
        <taxon>Dictyostelia</taxon>
        <taxon>Acytosteliales</taxon>
        <taxon>Acytosteliaceae</taxon>
        <taxon>Heterostelium</taxon>
    </lineage>
</organism>
<sequence length="756" mass="87505">MEIKDIEIEIEESKKVLEISFQYFFGKLTILIYNHLREKENEQLRNIKLIGGIDQIENKIIVPKTVDDQYKLIILRYCRYFSTKTNKISISTKILNKSESYKINLIESDFQEDINYFQQTQVINNKRYHLISRFTNSNAINDVYLVGGTDDQRLINYKDNQKSYESAENEIKAMKLFKGNQRFVQLVDYQEDKGNQIFHIITEYCFDGDLSHIIKRLTEQDRIIDELVLKKYISQLFNILLDLDKHGIVHCDIKPSNIFIHEFDYDFSLKLGDFGSCLFIDQLPVIEYINTKENNLDTRKEYNNTDISYPTIISNPYIRGTKGYISPEAMNKQYAHSCDIFSIGSTILKLLCCHQEDRNNHQLFQTNGEIKISECRYSKQLIELVNRLLDQRSKNRESLKCFLNKYIDAITNEYTITFNVDTDFNNTSKNITELYFGREFNQHLNRNSLPPNIITLSFGHYFNQPILIDVLPKSLKYLSFGYYFNQKLEIGVLPNSLLSLSFGDAFNQVLSVGELPVKLKSLFSGNGFNQILSVGVLPKSLLSLVLGDRFNLLLSKGVFPESLKSLKMMGYNLRIDRDVLPNNLENLYFGSFNQTLDIGTFSNQIRSLTFTKLRQPLDIGVLPQTLEDLRFGSEGQHISIGVLPSSLKRIMFFCHDNSKQSSNTNGIFELIPTSIESLIISGYNELEIKKRKFLKTLEIDLGGGHKYEASILTNSIESLKYIQEFYPVYFSSHYLELTSPLQGEYITALLVTLIKN</sequence>
<dbReference type="EMBL" id="ADBJ01000042">
    <property type="protein sequence ID" value="EFA77498.1"/>
    <property type="molecule type" value="Genomic_DNA"/>
</dbReference>
<reference evidence="3 4" key="1">
    <citation type="journal article" date="2011" name="Genome Res.">
        <title>Phylogeny-wide analysis of social amoeba genomes highlights ancient origins for complex intercellular communication.</title>
        <authorList>
            <person name="Heidel A.J."/>
            <person name="Lawal H.M."/>
            <person name="Felder M."/>
            <person name="Schilde C."/>
            <person name="Helps N.R."/>
            <person name="Tunggal B."/>
            <person name="Rivero F."/>
            <person name="John U."/>
            <person name="Schleicher M."/>
            <person name="Eichinger L."/>
            <person name="Platzer M."/>
            <person name="Noegel A.A."/>
            <person name="Schaap P."/>
            <person name="Gloeckner G."/>
        </authorList>
    </citation>
    <scope>NUCLEOTIDE SEQUENCE [LARGE SCALE GENOMIC DNA]</scope>
    <source>
        <strain evidence="4">ATCC 26659 / Pp 5 / PN500</strain>
    </source>
</reference>